<protein>
    <recommendedName>
        <fullName evidence="2">DNA (cytosine-5-)-methyltransferase</fullName>
        <ecNumber evidence="2">2.1.1.37</ecNumber>
    </recommendedName>
</protein>
<dbReference type="Pfam" id="PF01426">
    <property type="entry name" value="BAH"/>
    <property type="match status" value="1"/>
</dbReference>
<evidence type="ECO:0000256" key="6">
    <source>
        <dbReference type="ARBA" id="ARBA00022737"/>
    </source>
</evidence>
<dbReference type="GO" id="GO:0003886">
    <property type="term" value="F:DNA (cytosine-5-)-methyltransferase activity"/>
    <property type="evidence" value="ECO:0007669"/>
    <property type="project" value="UniProtKB-EC"/>
</dbReference>
<dbReference type="PRINTS" id="PR00105">
    <property type="entry name" value="C5METTRFRASE"/>
</dbReference>
<evidence type="ECO:0000256" key="2">
    <source>
        <dbReference type="ARBA" id="ARBA00011975"/>
    </source>
</evidence>
<dbReference type="GO" id="GO:0032259">
    <property type="term" value="P:methylation"/>
    <property type="evidence" value="ECO:0007669"/>
    <property type="project" value="UniProtKB-KW"/>
</dbReference>
<dbReference type="Proteomes" id="UP000193067">
    <property type="component" value="Unassembled WGS sequence"/>
</dbReference>
<dbReference type="NCBIfam" id="TIGR00675">
    <property type="entry name" value="dcm"/>
    <property type="match status" value="1"/>
</dbReference>
<dbReference type="GO" id="GO:0005634">
    <property type="term" value="C:nucleus"/>
    <property type="evidence" value="ECO:0007669"/>
    <property type="project" value="UniProtKB-SubCell"/>
</dbReference>
<dbReference type="SMART" id="SM00439">
    <property type="entry name" value="BAH"/>
    <property type="match status" value="2"/>
</dbReference>
<dbReference type="EMBL" id="KZ084131">
    <property type="protein sequence ID" value="OSC99059.1"/>
    <property type="molecule type" value="Genomic_DNA"/>
</dbReference>
<dbReference type="InterPro" id="IPR029063">
    <property type="entry name" value="SAM-dependent_MTases_sf"/>
</dbReference>
<dbReference type="Gene3D" id="3.90.120.10">
    <property type="entry name" value="DNA Methylase, subunit A, domain 2"/>
    <property type="match status" value="1"/>
</dbReference>
<keyword evidence="3 9" id="KW-0489">Methyltransferase</keyword>
<keyword evidence="6" id="KW-0677">Repeat</keyword>
<evidence type="ECO:0000256" key="5">
    <source>
        <dbReference type="ARBA" id="ARBA00022691"/>
    </source>
</evidence>
<organism evidence="13 14">
    <name type="scientific">Trametes coccinea (strain BRFM310)</name>
    <name type="common">Pycnoporus coccineus</name>
    <dbReference type="NCBI Taxonomy" id="1353009"/>
    <lineage>
        <taxon>Eukaryota</taxon>
        <taxon>Fungi</taxon>
        <taxon>Dikarya</taxon>
        <taxon>Basidiomycota</taxon>
        <taxon>Agaricomycotina</taxon>
        <taxon>Agaricomycetes</taxon>
        <taxon>Polyporales</taxon>
        <taxon>Polyporaceae</taxon>
        <taxon>Trametes</taxon>
    </lineage>
</organism>
<feature type="domain" description="BAH" evidence="12">
    <location>
        <begin position="431"/>
        <end position="560"/>
    </location>
</feature>
<comment type="similarity">
    <text evidence="9 10">Belongs to the class I-like SAM-binding methyltransferase superfamily. C5-methyltransferase family.</text>
</comment>
<evidence type="ECO:0000313" key="13">
    <source>
        <dbReference type="EMBL" id="OSC99059.1"/>
    </source>
</evidence>
<keyword evidence="7" id="KW-0238">DNA-binding</keyword>
<evidence type="ECO:0000256" key="8">
    <source>
        <dbReference type="ARBA" id="ARBA00023242"/>
    </source>
</evidence>
<evidence type="ECO:0000256" key="4">
    <source>
        <dbReference type="ARBA" id="ARBA00022679"/>
    </source>
</evidence>
<dbReference type="InterPro" id="IPR022702">
    <property type="entry name" value="Cytosine_MeTrfase1_RFD"/>
</dbReference>
<feature type="domain" description="BAH" evidence="12">
    <location>
        <begin position="603"/>
        <end position="729"/>
    </location>
</feature>
<evidence type="ECO:0000259" key="12">
    <source>
        <dbReference type="PROSITE" id="PS51038"/>
    </source>
</evidence>
<feature type="region of interest" description="Disordered" evidence="11">
    <location>
        <begin position="306"/>
        <end position="325"/>
    </location>
</feature>
<evidence type="ECO:0000256" key="7">
    <source>
        <dbReference type="ARBA" id="ARBA00023125"/>
    </source>
</evidence>
<name>A0A1Y2ID04_TRAC3</name>
<reference evidence="13 14" key="1">
    <citation type="journal article" date="2015" name="Biotechnol. Biofuels">
        <title>Enhanced degradation of softwood versus hardwood by the white-rot fungus Pycnoporus coccineus.</title>
        <authorList>
            <person name="Couturier M."/>
            <person name="Navarro D."/>
            <person name="Chevret D."/>
            <person name="Henrissat B."/>
            <person name="Piumi F."/>
            <person name="Ruiz-Duenas F.J."/>
            <person name="Martinez A.T."/>
            <person name="Grigoriev I.V."/>
            <person name="Riley R."/>
            <person name="Lipzen A."/>
            <person name="Berrin J.G."/>
            <person name="Master E.R."/>
            <person name="Rosso M.N."/>
        </authorList>
    </citation>
    <scope>NUCLEOTIDE SEQUENCE [LARGE SCALE GENOMIC DNA]</scope>
    <source>
        <strain evidence="13 14">BRFM310</strain>
    </source>
</reference>
<dbReference type="GO" id="GO:0044027">
    <property type="term" value="P:negative regulation of gene expression via chromosomal CpG island methylation"/>
    <property type="evidence" value="ECO:0007669"/>
    <property type="project" value="TreeGrafter"/>
</dbReference>
<keyword evidence="5 9" id="KW-0949">S-adenosyl-L-methionine</keyword>
<comment type="subcellular location">
    <subcellularLocation>
        <location evidence="1">Nucleus</location>
    </subcellularLocation>
</comment>
<dbReference type="InterPro" id="IPR001525">
    <property type="entry name" value="C5_MeTfrase"/>
</dbReference>
<keyword evidence="14" id="KW-1185">Reference proteome</keyword>
<proteinExistence type="inferred from homology"/>
<dbReference type="PROSITE" id="PS51038">
    <property type="entry name" value="BAH"/>
    <property type="match status" value="2"/>
</dbReference>
<dbReference type="Gene3D" id="2.30.30.490">
    <property type="match status" value="2"/>
</dbReference>
<evidence type="ECO:0000256" key="10">
    <source>
        <dbReference type="RuleBase" id="RU000416"/>
    </source>
</evidence>
<dbReference type="Pfam" id="PF00145">
    <property type="entry name" value="DNA_methylase"/>
    <property type="match status" value="1"/>
</dbReference>
<dbReference type="PROSITE" id="PS51679">
    <property type="entry name" value="SAM_MT_C5"/>
    <property type="match status" value="1"/>
</dbReference>
<dbReference type="InterPro" id="IPR043151">
    <property type="entry name" value="BAH_sf"/>
</dbReference>
<dbReference type="Pfam" id="PF12047">
    <property type="entry name" value="DNMT1-RFD"/>
    <property type="match status" value="1"/>
</dbReference>
<feature type="compositionally biased region" description="Basic and acidic residues" evidence="11">
    <location>
        <begin position="58"/>
        <end position="67"/>
    </location>
</feature>
<dbReference type="SUPFAM" id="SSF53335">
    <property type="entry name" value="S-adenosyl-L-methionine-dependent methyltransferases"/>
    <property type="match status" value="1"/>
</dbReference>
<dbReference type="EC" id="2.1.1.37" evidence="2"/>
<sequence length="1251" mass="140446">MSKRTRPNAWDVSFPTEAAGPSAALSADAAPSASLKSASAKPLSRQSDSSVPPHKRPRVEPQPESRRGGPSGPKLSYPPRPEDVKEDASTVIPGENPLERDEAAVDPNSKPIRALTDFSVFDPSRQFELIPLGLLDEESPQVRHFEAAGAVAPIFLNEEDAGQEDDLGSEDAPGTKLQRLRTSSIFRYTLDYTKADDPVYIETQFSWFELRAPSKLYSRIYRDFYRPHRITQIIVSTALSEPSTSLADFSDVYCNTWDSVIGEVIYEYHLREAMQLLWTVVNGYEDAIKHRILSCPFVQQLHQRSPDVPLSATAPQPSTRRPPPPRLVDFTKLTGNLDTAVLRPDKQNPTHVSPFIDNLALGLFHEHLKVVGPPQKRPTKHALKQQHRAMLTALLTLLNRAKEPEKNVKVAYPGNRRLEDGFWGAVVVDGVTYEVGDCIIVEAQEYRGRAKPKFPRNVDELPENVHIADYCWFAKIIYIDQVKGKLHVQWYEHGSRTFLEEICEPQELFLWPMCDHICVKNVLGKATVYPRPPADKELGPLEYFCRFVYNETDASFVDIDVKAAMTAHAFDPPSNCTSCLLQEQREGEKVCTAVQNGLSYGGYLYHRNDYALFRVPEGPAGIGRITNIHFPKAARQSGTATVEMQLLERVTTYVAALPAGIESSRFVHERELVMTEQMVKLQADLLLKPCIVVHASDVPDLDAWLDMAPNHFFVKYLLPAPDSLWSEKKKLNRSGVPACRTCLEQDNVRSERLADFIGDPQNCLRAFDPFGGVGAFALAMQDLGCVKLTHAVEIAPSAALTLKKNSPETVVYNQCSNIVFQYAVKSHAGKLGPGDMANHLADGNPLPKPPTPQDIDCLIAGFPCQPHSQLNMFRRANDRKSHLMLNLLSWVDFLRPKYCFFENVRGFLSYNLHARQAGRYRVEGGIKMGGLKFFVRALLAMGYQVRFALLQAGHYGAPQSRVRFFLVAARQGHPLPDLPQPTHDFPPKDALELKFPNGTAVQPILTLNGSALFKHVSIVDAIGDLPEFDWKDPRILQSFSAGCSEKSSRRVLECKSGEPHCGFSGPSDSVPYKYQKPRTSFQARARRRPTTDIQHYTRTLPAATVERVVNIPLAPGADYRQLNSRLWEWQNANPTSAIARDGFRPGLYGRLDQSKWFHTTVTNVDPMAKQSYVIHPYCKRILTVRELARSQGFPDWFVFYSLDDSVGTLQRHIGNAVPWPVSEALARELREAMLKKWQQNREDAIVINSDD</sequence>
<evidence type="ECO:0000256" key="1">
    <source>
        <dbReference type="ARBA" id="ARBA00004123"/>
    </source>
</evidence>
<dbReference type="InterPro" id="IPR050390">
    <property type="entry name" value="C5-Methyltransferase"/>
</dbReference>
<dbReference type="PANTHER" id="PTHR10629">
    <property type="entry name" value="CYTOSINE-SPECIFIC METHYLTRANSFERASE"/>
    <property type="match status" value="1"/>
</dbReference>
<dbReference type="PANTHER" id="PTHR10629:SF52">
    <property type="entry name" value="DNA (CYTOSINE-5)-METHYLTRANSFERASE 1"/>
    <property type="match status" value="1"/>
</dbReference>
<evidence type="ECO:0000256" key="9">
    <source>
        <dbReference type="PROSITE-ProRule" id="PRU01016"/>
    </source>
</evidence>
<dbReference type="OrthoDB" id="5376140at2759"/>
<dbReference type="STRING" id="1353009.A0A1Y2ID04"/>
<keyword evidence="4 9" id="KW-0808">Transferase</keyword>
<evidence type="ECO:0000256" key="11">
    <source>
        <dbReference type="SAM" id="MobiDB-lite"/>
    </source>
</evidence>
<gene>
    <name evidence="13" type="ORF">PYCCODRAFT_1480121</name>
</gene>
<evidence type="ECO:0000313" key="14">
    <source>
        <dbReference type="Proteomes" id="UP000193067"/>
    </source>
</evidence>
<dbReference type="GO" id="GO:0003677">
    <property type="term" value="F:DNA binding"/>
    <property type="evidence" value="ECO:0007669"/>
    <property type="project" value="UniProtKB-KW"/>
</dbReference>
<feature type="region of interest" description="Disordered" evidence="11">
    <location>
        <begin position="1"/>
        <end position="103"/>
    </location>
</feature>
<accession>A0A1Y2ID04</accession>
<evidence type="ECO:0000256" key="3">
    <source>
        <dbReference type="ARBA" id="ARBA00022603"/>
    </source>
</evidence>
<dbReference type="GO" id="GO:0003682">
    <property type="term" value="F:chromatin binding"/>
    <property type="evidence" value="ECO:0007669"/>
    <property type="project" value="InterPro"/>
</dbReference>
<keyword evidence="8" id="KW-0539">Nucleus</keyword>
<feature type="compositionally biased region" description="Low complexity" evidence="11">
    <location>
        <begin position="18"/>
        <end position="44"/>
    </location>
</feature>
<feature type="active site" evidence="9">
    <location>
        <position position="864"/>
    </location>
</feature>
<dbReference type="InterPro" id="IPR001025">
    <property type="entry name" value="BAH_dom"/>
</dbReference>
<dbReference type="Gene3D" id="3.40.50.150">
    <property type="entry name" value="Vaccinia Virus protein VP39"/>
    <property type="match status" value="1"/>
</dbReference>
<dbReference type="AlphaFoldDB" id="A0A1Y2ID04"/>